<reference evidence="6 7" key="1">
    <citation type="submission" date="2016-03" db="EMBL/GenBank/DDBJ databases">
        <title>Niastella vici sp. nov., isolated from farmland soil.</title>
        <authorList>
            <person name="Chen L."/>
            <person name="Wang D."/>
            <person name="Yang S."/>
            <person name="Wang G."/>
        </authorList>
    </citation>
    <scope>NUCLEOTIDE SEQUENCE [LARGE SCALE GENOMIC DNA]</scope>
    <source>
        <strain evidence="6 7">DJ57</strain>
    </source>
</reference>
<dbReference type="SMART" id="SM00421">
    <property type="entry name" value="HTH_LUXR"/>
    <property type="match status" value="1"/>
</dbReference>
<keyword evidence="7" id="KW-1185">Reference proteome</keyword>
<dbReference type="PROSITE" id="PS00622">
    <property type="entry name" value="HTH_LUXR_1"/>
    <property type="match status" value="1"/>
</dbReference>
<dbReference type="InterPro" id="IPR000792">
    <property type="entry name" value="Tscrpt_reg_LuxR_C"/>
</dbReference>
<dbReference type="Pfam" id="PF00196">
    <property type="entry name" value="GerE"/>
    <property type="match status" value="1"/>
</dbReference>
<evidence type="ECO:0000256" key="1">
    <source>
        <dbReference type="ARBA" id="ARBA00022553"/>
    </source>
</evidence>
<dbReference type="GO" id="GO:0006355">
    <property type="term" value="P:regulation of DNA-templated transcription"/>
    <property type="evidence" value="ECO:0007669"/>
    <property type="project" value="InterPro"/>
</dbReference>
<evidence type="ECO:0000313" key="7">
    <source>
        <dbReference type="Proteomes" id="UP000192796"/>
    </source>
</evidence>
<dbReference type="STRING" id="1703345.A3860_26980"/>
<dbReference type="AlphaFoldDB" id="A0A1V9FWI7"/>
<dbReference type="EMBL" id="LVYD01000049">
    <property type="protein sequence ID" value="OQP62658.1"/>
    <property type="molecule type" value="Genomic_DNA"/>
</dbReference>
<proteinExistence type="predicted"/>
<evidence type="ECO:0000256" key="2">
    <source>
        <dbReference type="ARBA" id="ARBA00023125"/>
    </source>
</evidence>
<dbReference type="PROSITE" id="PS50043">
    <property type="entry name" value="HTH_LUXR_2"/>
    <property type="match status" value="1"/>
</dbReference>
<dbReference type="GO" id="GO:0000160">
    <property type="term" value="P:phosphorelay signal transduction system"/>
    <property type="evidence" value="ECO:0007669"/>
    <property type="project" value="InterPro"/>
</dbReference>
<keyword evidence="2 6" id="KW-0238">DNA-binding</keyword>
<dbReference type="GO" id="GO:0003677">
    <property type="term" value="F:DNA binding"/>
    <property type="evidence" value="ECO:0007669"/>
    <property type="project" value="UniProtKB-KW"/>
</dbReference>
<dbReference type="Proteomes" id="UP000192796">
    <property type="component" value="Unassembled WGS sequence"/>
</dbReference>
<dbReference type="InterPro" id="IPR039420">
    <property type="entry name" value="WalR-like"/>
</dbReference>
<evidence type="ECO:0000259" key="4">
    <source>
        <dbReference type="PROSITE" id="PS50043"/>
    </source>
</evidence>
<evidence type="ECO:0000313" key="6">
    <source>
        <dbReference type="EMBL" id="OQP62658.1"/>
    </source>
</evidence>
<organism evidence="6 7">
    <name type="scientific">Niastella vici</name>
    <dbReference type="NCBI Taxonomy" id="1703345"/>
    <lineage>
        <taxon>Bacteria</taxon>
        <taxon>Pseudomonadati</taxon>
        <taxon>Bacteroidota</taxon>
        <taxon>Chitinophagia</taxon>
        <taxon>Chitinophagales</taxon>
        <taxon>Chitinophagaceae</taxon>
        <taxon>Niastella</taxon>
    </lineage>
</organism>
<gene>
    <name evidence="6" type="ORF">A3860_26980</name>
</gene>
<keyword evidence="1 3" id="KW-0597">Phosphoprotein</keyword>
<dbReference type="OrthoDB" id="1013073at2"/>
<dbReference type="RefSeq" id="WP_081148493.1">
    <property type="nucleotide sequence ID" value="NZ_LVYD01000049.1"/>
</dbReference>
<dbReference type="SUPFAM" id="SSF46894">
    <property type="entry name" value="C-terminal effector domain of the bipartite response regulators"/>
    <property type="match status" value="1"/>
</dbReference>
<comment type="caution">
    <text evidence="6">The sequence shown here is derived from an EMBL/GenBank/DDBJ whole genome shotgun (WGS) entry which is preliminary data.</text>
</comment>
<evidence type="ECO:0000256" key="3">
    <source>
        <dbReference type="PROSITE-ProRule" id="PRU00169"/>
    </source>
</evidence>
<sequence>MKVLVADDHAIVRKGLKQILLDEYPFGEIEECSNAEELLQKANDGQWDVIISDISMPGRSGLEALHQIRQSHPRLPVLILSMHPEEQYAIRALKAGASGYCSKDLAHEELVNAVKRVLTGKKYITPSLAETLATQLEEENQVEPFQRLSDREFDVFRLLAAGKSVSEIGEILSLSTTTISTYRARILTKMNLKTNADLIRYALEKKLIE</sequence>
<accession>A0A1V9FWI7</accession>
<dbReference type="PANTHER" id="PTHR43214">
    <property type="entry name" value="TWO-COMPONENT RESPONSE REGULATOR"/>
    <property type="match status" value="1"/>
</dbReference>
<dbReference type="CDD" id="cd06170">
    <property type="entry name" value="LuxR_C_like"/>
    <property type="match status" value="1"/>
</dbReference>
<dbReference type="InterPro" id="IPR058245">
    <property type="entry name" value="NreC/VraR/RcsB-like_REC"/>
</dbReference>
<feature type="modified residue" description="4-aspartylphosphate" evidence="3">
    <location>
        <position position="53"/>
    </location>
</feature>
<dbReference type="SMART" id="SM00448">
    <property type="entry name" value="REC"/>
    <property type="match status" value="1"/>
</dbReference>
<protein>
    <submittedName>
        <fullName evidence="6">DNA-binding response regulator</fullName>
    </submittedName>
</protein>
<dbReference type="SUPFAM" id="SSF52172">
    <property type="entry name" value="CheY-like"/>
    <property type="match status" value="1"/>
</dbReference>
<name>A0A1V9FWI7_9BACT</name>
<dbReference type="PROSITE" id="PS50110">
    <property type="entry name" value="RESPONSE_REGULATORY"/>
    <property type="match status" value="1"/>
</dbReference>
<evidence type="ECO:0000259" key="5">
    <source>
        <dbReference type="PROSITE" id="PS50110"/>
    </source>
</evidence>
<dbReference type="CDD" id="cd17535">
    <property type="entry name" value="REC_NarL-like"/>
    <property type="match status" value="1"/>
</dbReference>
<dbReference type="Pfam" id="PF00072">
    <property type="entry name" value="Response_reg"/>
    <property type="match status" value="1"/>
</dbReference>
<dbReference type="PRINTS" id="PR00038">
    <property type="entry name" value="HTHLUXR"/>
</dbReference>
<dbReference type="PANTHER" id="PTHR43214:SF43">
    <property type="entry name" value="TWO-COMPONENT RESPONSE REGULATOR"/>
    <property type="match status" value="1"/>
</dbReference>
<dbReference type="InterPro" id="IPR016032">
    <property type="entry name" value="Sig_transdc_resp-reg_C-effctor"/>
</dbReference>
<feature type="domain" description="Response regulatory" evidence="5">
    <location>
        <begin position="2"/>
        <end position="118"/>
    </location>
</feature>
<dbReference type="InterPro" id="IPR001789">
    <property type="entry name" value="Sig_transdc_resp-reg_receiver"/>
</dbReference>
<feature type="domain" description="HTH luxR-type" evidence="4">
    <location>
        <begin position="141"/>
        <end position="206"/>
    </location>
</feature>
<dbReference type="Gene3D" id="3.40.50.2300">
    <property type="match status" value="1"/>
</dbReference>
<dbReference type="InterPro" id="IPR011006">
    <property type="entry name" value="CheY-like_superfamily"/>
</dbReference>